<feature type="signal peptide" evidence="2">
    <location>
        <begin position="1"/>
        <end position="23"/>
    </location>
</feature>
<dbReference type="RefSeq" id="XP_018286657.1">
    <property type="nucleotide sequence ID" value="XM_018436928.1"/>
</dbReference>
<feature type="transmembrane region" description="Helical" evidence="1">
    <location>
        <begin position="135"/>
        <end position="151"/>
    </location>
</feature>
<gene>
    <name evidence="3" type="ORF">PHYBLDRAFT_173038</name>
</gene>
<protein>
    <submittedName>
        <fullName evidence="3">Uncharacterized protein</fullName>
    </submittedName>
</protein>
<keyword evidence="2" id="KW-0732">Signal</keyword>
<dbReference type="AlphaFoldDB" id="A0A167KQ18"/>
<dbReference type="GeneID" id="28997834"/>
<dbReference type="InParanoid" id="A0A167KQ18"/>
<name>A0A167KQ18_PHYB8</name>
<dbReference type="EMBL" id="KV440994">
    <property type="protein sequence ID" value="OAD68617.1"/>
    <property type="molecule type" value="Genomic_DNA"/>
</dbReference>
<accession>A0A167KQ18</accession>
<proteinExistence type="predicted"/>
<dbReference type="Proteomes" id="UP000077315">
    <property type="component" value="Unassembled WGS sequence"/>
</dbReference>
<sequence length="210" mass="23701">MMSLFITMATYGLFLVSVPLVASSTCIRTCLIPKILYKVPIYHLTANSTVICVGFATAYIYCILGFIIDLFESTCSFSPFGSPRVNASRTLGPVGFTTRLSLAQKELTRLFPGYAICSLLIWANTNQYDTLRDGFLFLQTIFLILLPWGLSCQSQAIQKSFQIAFRCCLFWGLLYAVMPRDTNYHIVELTRLLKHYRAVSHRSLGDAYLI</sequence>
<evidence type="ECO:0000256" key="2">
    <source>
        <dbReference type="SAM" id="SignalP"/>
    </source>
</evidence>
<keyword evidence="1" id="KW-0472">Membrane</keyword>
<dbReference type="OrthoDB" id="2271013at2759"/>
<keyword evidence="1" id="KW-1133">Transmembrane helix</keyword>
<dbReference type="VEuPathDB" id="FungiDB:PHYBLDRAFT_173038"/>
<keyword evidence="1" id="KW-0812">Transmembrane</keyword>
<feature type="chain" id="PRO_5007889514" evidence="2">
    <location>
        <begin position="24"/>
        <end position="210"/>
    </location>
</feature>
<organism evidence="3 4">
    <name type="scientific">Phycomyces blakesleeanus (strain ATCC 8743b / DSM 1359 / FGSC 10004 / NBRC 33097 / NRRL 1555)</name>
    <dbReference type="NCBI Taxonomy" id="763407"/>
    <lineage>
        <taxon>Eukaryota</taxon>
        <taxon>Fungi</taxon>
        <taxon>Fungi incertae sedis</taxon>
        <taxon>Mucoromycota</taxon>
        <taxon>Mucoromycotina</taxon>
        <taxon>Mucoromycetes</taxon>
        <taxon>Mucorales</taxon>
        <taxon>Phycomycetaceae</taxon>
        <taxon>Phycomyces</taxon>
    </lineage>
</organism>
<keyword evidence="4" id="KW-1185">Reference proteome</keyword>
<evidence type="ECO:0000313" key="3">
    <source>
        <dbReference type="EMBL" id="OAD68617.1"/>
    </source>
</evidence>
<reference evidence="4" key="1">
    <citation type="submission" date="2015-06" db="EMBL/GenBank/DDBJ databases">
        <title>Expansion of signal transduction pathways in fungi by whole-genome duplication.</title>
        <authorList>
            <consortium name="DOE Joint Genome Institute"/>
            <person name="Corrochano L.M."/>
            <person name="Kuo A."/>
            <person name="Marcet-Houben M."/>
            <person name="Polaino S."/>
            <person name="Salamov A."/>
            <person name="Villalobos J.M."/>
            <person name="Alvarez M.I."/>
            <person name="Avalos J."/>
            <person name="Benito E.P."/>
            <person name="Benoit I."/>
            <person name="Burger G."/>
            <person name="Camino L.P."/>
            <person name="Canovas D."/>
            <person name="Cerda-Olmedo E."/>
            <person name="Cheng J.-F."/>
            <person name="Dominguez A."/>
            <person name="Elias M."/>
            <person name="Eslava A.P."/>
            <person name="Glaser F."/>
            <person name="Grimwood J."/>
            <person name="Gutierrez G."/>
            <person name="Heitman J."/>
            <person name="Henrissat B."/>
            <person name="Iturriaga E.A."/>
            <person name="Lang B.F."/>
            <person name="Lavin J.L."/>
            <person name="Lee S."/>
            <person name="Li W."/>
            <person name="Lindquist E."/>
            <person name="Lopez-Garcia S."/>
            <person name="Luque E.M."/>
            <person name="Marcos A.T."/>
            <person name="Martin J."/>
            <person name="McCluskey K."/>
            <person name="Medina H.R."/>
            <person name="Miralles-Duran A."/>
            <person name="Miyazaki A."/>
            <person name="Munoz-Torres E."/>
            <person name="Oguiza J.A."/>
            <person name="Ohm R."/>
            <person name="Olmedo M."/>
            <person name="Orejas M."/>
            <person name="Ortiz-Castellanos L."/>
            <person name="Pisabarro A.G."/>
            <person name="Rodriguez-Romero J."/>
            <person name="Ruiz-Herrera J."/>
            <person name="Ruiz-Vazquez R."/>
            <person name="Sanz C."/>
            <person name="Schackwitz W."/>
            <person name="Schmutz J."/>
            <person name="Shahriari M."/>
            <person name="Shelest E."/>
            <person name="Silva-Franco F."/>
            <person name="Soanes D."/>
            <person name="Syed K."/>
            <person name="Tagua V.G."/>
            <person name="Talbot N.J."/>
            <person name="Thon M."/>
            <person name="De vries R.P."/>
            <person name="Wiebenga A."/>
            <person name="Yadav J.S."/>
            <person name="Braun E.L."/>
            <person name="Baker S."/>
            <person name="Garre V."/>
            <person name="Horwitz B."/>
            <person name="Torres-Martinez S."/>
            <person name="Idnurm A."/>
            <person name="Herrera-Estrella A."/>
            <person name="Gabaldon T."/>
            <person name="Grigoriev I.V."/>
        </authorList>
    </citation>
    <scope>NUCLEOTIDE SEQUENCE [LARGE SCALE GENOMIC DNA]</scope>
    <source>
        <strain evidence="4">NRRL 1555(-)</strain>
    </source>
</reference>
<feature type="transmembrane region" description="Helical" evidence="1">
    <location>
        <begin position="47"/>
        <end position="68"/>
    </location>
</feature>
<evidence type="ECO:0000313" key="4">
    <source>
        <dbReference type="Proteomes" id="UP000077315"/>
    </source>
</evidence>
<evidence type="ECO:0000256" key="1">
    <source>
        <dbReference type="SAM" id="Phobius"/>
    </source>
</evidence>